<feature type="compositionally biased region" description="Basic and acidic residues" evidence="14">
    <location>
        <begin position="22"/>
        <end position="34"/>
    </location>
</feature>
<comment type="similarity">
    <text evidence="2">Belongs to the DRC7 family.</text>
</comment>
<dbReference type="PANTHER" id="PTHR35249:SF2">
    <property type="entry name" value="DYNEIN REGULATORY COMPLEX SUBUNIT 7"/>
    <property type="match status" value="1"/>
</dbReference>
<evidence type="ECO:0000256" key="8">
    <source>
        <dbReference type="ARBA" id="ARBA00023054"/>
    </source>
</evidence>
<evidence type="ECO:0000256" key="7">
    <source>
        <dbReference type="ARBA" id="ARBA00022871"/>
    </source>
</evidence>
<organism evidence="19">
    <name type="scientific">Clastoptera arizonana</name>
    <name type="common">Arizona spittle bug</name>
    <dbReference type="NCBI Taxonomy" id="38151"/>
    <lineage>
        <taxon>Eukaryota</taxon>
        <taxon>Metazoa</taxon>
        <taxon>Ecdysozoa</taxon>
        <taxon>Arthropoda</taxon>
        <taxon>Hexapoda</taxon>
        <taxon>Insecta</taxon>
        <taxon>Pterygota</taxon>
        <taxon>Neoptera</taxon>
        <taxon>Paraneoptera</taxon>
        <taxon>Hemiptera</taxon>
        <taxon>Auchenorrhyncha</taxon>
        <taxon>Cercopoidea</taxon>
        <taxon>Clastopteridae</taxon>
        <taxon>Clastoptera</taxon>
    </lineage>
</organism>
<evidence type="ECO:0000256" key="12">
    <source>
        <dbReference type="ARBA" id="ARBA00031627"/>
    </source>
</evidence>
<dbReference type="EMBL" id="GEDC01000640">
    <property type="protein sequence ID" value="JAS36658.1"/>
    <property type="molecule type" value="Transcribed_RNA"/>
</dbReference>
<evidence type="ECO:0000313" key="19">
    <source>
        <dbReference type="EMBL" id="JAS36658.1"/>
    </source>
</evidence>
<keyword evidence="7" id="KW-0744">Spermatogenesis</keyword>
<dbReference type="Pfam" id="PF24656">
    <property type="entry name" value="CEPT76_peptidase"/>
    <property type="match status" value="1"/>
</dbReference>
<dbReference type="GO" id="GO:0031514">
    <property type="term" value="C:motile cilium"/>
    <property type="evidence" value="ECO:0007669"/>
    <property type="project" value="TreeGrafter"/>
</dbReference>
<name>A0A1B6EFF3_9HEMI</name>
<evidence type="ECO:0000313" key="18">
    <source>
        <dbReference type="EMBL" id="JAS09231.1"/>
    </source>
</evidence>
<dbReference type="SUPFAM" id="SSF54001">
    <property type="entry name" value="Cysteine proteinases"/>
    <property type="match status" value="1"/>
</dbReference>
<dbReference type="AlphaFoldDB" id="A0A1B6EFF3"/>
<dbReference type="InterPro" id="IPR038765">
    <property type="entry name" value="Papain-like_cys_pep_sf"/>
</dbReference>
<feature type="domain" description="Dynein regulatory complex subunit 7 C-terminal" evidence="17">
    <location>
        <begin position="793"/>
        <end position="900"/>
    </location>
</feature>
<keyword evidence="4" id="KW-0963">Cytoplasm</keyword>
<dbReference type="InterPro" id="IPR033551">
    <property type="entry name" value="DRC7/lobo"/>
</dbReference>
<evidence type="ECO:0000256" key="14">
    <source>
        <dbReference type="SAM" id="MobiDB-lite"/>
    </source>
</evidence>
<dbReference type="GO" id="GO:0007283">
    <property type="term" value="P:spermatogenesis"/>
    <property type="evidence" value="ECO:0007669"/>
    <property type="project" value="UniProtKB-KW"/>
</dbReference>
<keyword evidence="11" id="KW-0966">Cell projection</keyword>
<evidence type="ECO:0000256" key="4">
    <source>
        <dbReference type="ARBA" id="ARBA00022490"/>
    </source>
</evidence>
<keyword evidence="9" id="KW-0969">Cilium</keyword>
<dbReference type="Pfam" id="PF24671">
    <property type="entry name" value="DRC7_C"/>
    <property type="match status" value="1"/>
</dbReference>
<keyword evidence="8" id="KW-0175">Coiled coil</keyword>
<keyword evidence="10" id="KW-0206">Cytoskeleton</keyword>
<feature type="domain" description="Dynein regulatory complex subunit 7 MORN" evidence="16">
    <location>
        <begin position="465"/>
        <end position="746"/>
    </location>
</feature>
<dbReference type="InterPro" id="IPR056291">
    <property type="entry name" value="MORN_DRC7"/>
</dbReference>
<evidence type="ECO:0000256" key="11">
    <source>
        <dbReference type="ARBA" id="ARBA00023273"/>
    </source>
</evidence>
<feature type="region of interest" description="Disordered" evidence="14">
    <location>
        <begin position="13"/>
        <end position="34"/>
    </location>
</feature>
<accession>A0A1B6EFF3</accession>
<comment type="subcellular location">
    <subcellularLocation>
        <location evidence="1">Cytoplasm</location>
        <location evidence="1">Cytoskeleton</location>
        <location evidence="1">Flagellum axoneme</location>
    </subcellularLocation>
</comment>
<evidence type="ECO:0000259" key="17">
    <source>
        <dbReference type="Pfam" id="PF24671"/>
    </source>
</evidence>
<sequence length="904" mass="106560">MDFINDTYDVDDNLNFENELDNSDKKSESGEEVKRSMQLIELEATKLSSFLFDPESSEDEDKEGDVVSTPNIPYGQDYEPITSVSLKVIANKLGLIRLCWPPKSLIEIKNLQNYPHSYRINNSKEKMLLLYAENFRRQYQMSFPKKKPLLLAAYNECDTQKMVCTTICPTKLRYPEFYTWQGCGKFISEHIIYKPLEKPTSLPSKLISGEMVLLGQFGHCFEMSTVLVSYLLAAGYDAYVVSGYATREYCNNDQSYTEYPEFASEKQKNNIEEETYVTETKKVSKYTIKEPFDFRSKFLLMMEKRESDKREMEIQDQLKLEQLRIEELERPPFDTLYGWRIHSWVLIIPGKRNVEEIIFLEPSTGIGSSPTNPQYLGIESIWNNTNYWINLQNCTNGCKDLSFDIQNVSCWKHLLPGEPWYWREIKTGSYVEPKDVILQEKHLDMPFSWVNPLLIPHEKYENRYPTGQKIIKYKKVQVELFAPYLLKDGLVSRITVYEDYEYQNPLVVYENFNNRQDNLEKLTKYVVKNQRTEEYKPGREDALKKHSTIVNNGKKSMEFYHTIRYDGLSKVIMDNASMSEKFKEREDRLYLREVIFEGTQPLPEYRLSYSSLDHRPVKKIVEKFNRNLNIDADSDIAVCEFNLAAGEINITYHYGEGKITASSRKFIKPSIAKMTEMLTFDPDLTYGFSANPYSKTPKKVELYWLLQKCLQDEEKALQHVKEMENEVMKIHRTLISEMYDPKLEISIFDKERNKEAESGMKERERILKEKTVREVESDIDFLAVYIIHLGDQQLNKWNALAIRQKCLNDYKHLLVDRGNRIQHKFDKTSKNLHYKQDWYKNIGANISQEEEEDFIKEVNRMAFYLHTLELRLQRHKDLAISRYLALEEWLQTDPRMAILYSKSN</sequence>
<dbReference type="GO" id="GO:0030317">
    <property type="term" value="P:flagellated sperm motility"/>
    <property type="evidence" value="ECO:0007669"/>
    <property type="project" value="TreeGrafter"/>
</dbReference>
<evidence type="ECO:0000256" key="10">
    <source>
        <dbReference type="ARBA" id="ARBA00023212"/>
    </source>
</evidence>
<dbReference type="EMBL" id="GEDC01028067">
    <property type="protein sequence ID" value="JAS09231.1"/>
    <property type="molecule type" value="Transcribed_RNA"/>
</dbReference>
<dbReference type="GO" id="GO:0030154">
    <property type="term" value="P:cell differentiation"/>
    <property type="evidence" value="ECO:0007669"/>
    <property type="project" value="UniProtKB-KW"/>
</dbReference>
<evidence type="ECO:0000256" key="5">
    <source>
        <dbReference type="ARBA" id="ARBA00022782"/>
    </source>
</evidence>
<dbReference type="PANTHER" id="PTHR35249">
    <property type="entry name" value="DYNEIN REGULATORY COMPLEX SUBUNIT 7"/>
    <property type="match status" value="1"/>
</dbReference>
<feature type="domain" description="CEP76/DRC7 peptidase-like" evidence="15">
    <location>
        <begin position="342"/>
        <end position="414"/>
    </location>
</feature>
<keyword evidence="5" id="KW-0221">Differentiation</keyword>
<proteinExistence type="inferred from homology"/>
<evidence type="ECO:0000256" key="9">
    <source>
        <dbReference type="ARBA" id="ARBA00023069"/>
    </source>
</evidence>
<evidence type="ECO:0000259" key="16">
    <source>
        <dbReference type="Pfam" id="PF24667"/>
    </source>
</evidence>
<gene>
    <name evidence="19" type="ORF">g.10794</name>
    <name evidence="18" type="ORF">g.10799</name>
</gene>
<dbReference type="InterPro" id="IPR056290">
    <property type="entry name" value="CEPT76/DRC7_peptidase-like_dom"/>
</dbReference>
<keyword evidence="6" id="KW-0282">Flagellum</keyword>
<evidence type="ECO:0000259" key="15">
    <source>
        <dbReference type="Pfam" id="PF24656"/>
    </source>
</evidence>
<evidence type="ECO:0000256" key="1">
    <source>
        <dbReference type="ARBA" id="ARBA00004611"/>
    </source>
</evidence>
<evidence type="ECO:0000256" key="2">
    <source>
        <dbReference type="ARBA" id="ARBA00010738"/>
    </source>
</evidence>
<evidence type="ECO:0000256" key="13">
    <source>
        <dbReference type="ARBA" id="ARBA00031733"/>
    </source>
</evidence>
<evidence type="ECO:0000256" key="3">
    <source>
        <dbReference type="ARBA" id="ARBA00021303"/>
    </source>
</evidence>
<protein>
    <recommendedName>
        <fullName evidence="3">Dynein regulatory complex subunit 7</fullName>
    </recommendedName>
    <alternativeName>
        <fullName evidence="12">Coiled-coil domain-containing protein 135</fullName>
    </alternativeName>
    <alternativeName>
        <fullName evidence="13">Coiled-coil domain-containing protein lobo homolog</fullName>
    </alternativeName>
</protein>
<reference evidence="19" key="1">
    <citation type="submission" date="2015-12" db="EMBL/GenBank/DDBJ databases">
        <title>De novo transcriptome assembly of four potential Pierce s Disease insect vectors from Arizona vineyards.</title>
        <authorList>
            <person name="Tassone E.E."/>
        </authorList>
    </citation>
    <scope>NUCLEOTIDE SEQUENCE</scope>
</reference>
<dbReference type="Pfam" id="PF24667">
    <property type="entry name" value="MORN_DRC7"/>
    <property type="match status" value="1"/>
</dbReference>
<evidence type="ECO:0000256" key="6">
    <source>
        <dbReference type="ARBA" id="ARBA00022846"/>
    </source>
</evidence>
<dbReference type="InterPro" id="IPR056292">
    <property type="entry name" value="DRC7_C"/>
</dbReference>